<evidence type="ECO:0000313" key="2">
    <source>
        <dbReference type="EMBL" id="EPS25478.1"/>
    </source>
</evidence>
<feature type="region of interest" description="Disordered" evidence="1">
    <location>
        <begin position="81"/>
        <end position="112"/>
    </location>
</feature>
<protein>
    <submittedName>
        <fullName evidence="2">Uncharacterized protein</fullName>
    </submittedName>
</protein>
<name>S8AIB6_PENO1</name>
<dbReference type="Proteomes" id="UP000019376">
    <property type="component" value="Unassembled WGS sequence"/>
</dbReference>
<evidence type="ECO:0000256" key="1">
    <source>
        <dbReference type="SAM" id="MobiDB-lite"/>
    </source>
</evidence>
<reference evidence="2 3" key="1">
    <citation type="journal article" date="2013" name="PLoS ONE">
        <title>Genomic and secretomic analyses reveal unique features of the lignocellulolytic enzyme system of Penicillium decumbens.</title>
        <authorList>
            <person name="Liu G."/>
            <person name="Zhang L."/>
            <person name="Wei X."/>
            <person name="Zou G."/>
            <person name="Qin Y."/>
            <person name="Ma L."/>
            <person name="Li J."/>
            <person name="Zheng H."/>
            <person name="Wang S."/>
            <person name="Wang C."/>
            <person name="Xun L."/>
            <person name="Zhao G.-P."/>
            <person name="Zhou Z."/>
            <person name="Qu Y."/>
        </authorList>
    </citation>
    <scope>NUCLEOTIDE SEQUENCE [LARGE SCALE GENOMIC DNA]</scope>
    <source>
        <strain evidence="3">114-2 / CGMCC 5302</strain>
    </source>
</reference>
<proteinExistence type="predicted"/>
<evidence type="ECO:0000313" key="3">
    <source>
        <dbReference type="Proteomes" id="UP000019376"/>
    </source>
</evidence>
<sequence>MGWNWALRIKHLEAAECGPLARYERVYALNAVDDCALHDPVSQSREPELKWHQRHRNDDAHALRRPLRVWSFGGDGVGGHFHQFTRGPTPKRQRGGERWGRQHHNVRGSGDPPVQVTWVNMAHYAYVGH</sequence>
<dbReference type="EMBL" id="KB644408">
    <property type="protein sequence ID" value="EPS25478.1"/>
    <property type="molecule type" value="Genomic_DNA"/>
</dbReference>
<dbReference type="HOGENOM" id="CLU_1949545_0_0_1"/>
<keyword evidence="3" id="KW-1185">Reference proteome</keyword>
<gene>
    <name evidence="2" type="ORF">PDE_00411</name>
</gene>
<organism evidence="2 3">
    <name type="scientific">Penicillium oxalicum (strain 114-2 / CGMCC 5302)</name>
    <name type="common">Penicillium decumbens</name>
    <dbReference type="NCBI Taxonomy" id="933388"/>
    <lineage>
        <taxon>Eukaryota</taxon>
        <taxon>Fungi</taxon>
        <taxon>Dikarya</taxon>
        <taxon>Ascomycota</taxon>
        <taxon>Pezizomycotina</taxon>
        <taxon>Eurotiomycetes</taxon>
        <taxon>Eurotiomycetidae</taxon>
        <taxon>Eurotiales</taxon>
        <taxon>Aspergillaceae</taxon>
        <taxon>Penicillium</taxon>
    </lineage>
</organism>
<accession>S8AIB6</accession>
<dbReference type="AlphaFoldDB" id="S8AIB6"/>